<name>A0A4Q8LW90_9GAMM</name>
<protein>
    <recommendedName>
        <fullName evidence="4">Serine/threonine protein kinase</fullName>
    </recommendedName>
</protein>
<feature type="transmembrane region" description="Helical" evidence="1">
    <location>
        <begin position="46"/>
        <end position="65"/>
    </location>
</feature>
<keyword evidence="1" id="KW-0812">Transmembrane</keyword>
<sequence>MDHIMEPDELKAAWQTLGRRIEQSDTLARQLLRERGLDRVRGNMRWMYAGKIAQILFGDALIYFGITTGLKHLATPHLLACSVLMLAYGVLTLVLAGLTLSRISKIDYAAPVLDIQRRALGLVRLQSLANRWLGLPWWFLWIAIFVLEVKANLGVDLFVTAPAFVWVSAAVGAIGLIASLAYLRRRDARLGEGNDAPRGLRDARRTLDELHAFERE</sequence>
<dbReference type="RefSeq" id="WP_130523453.1">
    <property type="nucleotide sequence ID" value="NZ_SHLZ01000004.1"/>
</dbReference>
<reference evidence="2 3" key="1">
    <citation type="submission" date="2019-02" db="EMBL/GenBank/DDBJ databases">
        <title>WGS of Pseudoxanthomonas species novum from clinical isolates.</title>
        <authorList>
            <person name="Bernier A.-M."/>
            <person name="Bernard K."/>
            <person name="Vachon A."/>
        </authorList>
    </citation>
    <scope>NUCLEOTIDE SEQUENCE [LARGE SCALE GENOMIC DNA]</scope>
    <source>
        <strain evidence="2 3">NML140781</strain>
    </source>
</reference>
<dbReference type="EMBL" id="SHMF01000002">
    <property type="protein sequence ID" value="TAA35834.1"/>
    <property type="molecule type" value="Genomic_DNA"/>
</dbReference>
<feature type="transmembrane region" description="Helical" evidence="1">
    <location>
        <begin position="132"/>
        <end position="151"/>
    </location>
</feature>
<keyword evidence="1" id="KW-1133">Transmembrane helix</keyword>
<evidence type="ECO:0008006" key="4">
    <source>
        <dbReference type="Google" id="ProtNLM"/>
    </source>
</evidence>
<organism evidence="2 3">
    <name type="scientific">Pseudoxanthomonas winnipegensis</name>
    <dbReference type="NCBI Taxonomy" id="2480810"/>
    <lineage>
        <taxon>Bacteria</taxon>
        <taxon>Pseudomonadati</taxon>
        <taxon>Pseudomonadota</taxon>
        <taxon>Gammaproteobacteria</taxon>
        <taxon>Lysobacterales</taxon>
        <taxon>Lysobacteraceae</taxon>
        <taxon>Pseudoxanthomonas</taxon>
    </lineage>
</organism>
<feature type="transmembrane region" description="Helical" evidence="1">
    <location>
        <begin position="77"/>
        <end position="98"/>
    </location>
</feature>
<gene>
    <name evidence="2" type="ORF">EA656_09190</name>
</gene>
<accession>A0A4Q8LW90</accession>
<comment type="caution">
    <text evidence="2">The sequence shown here is derived from an EMBL/GenBank/DDBJ whole genome shotgun (WGS) entry which is preliminary data.</text>
</comment>
<proteinExistence type="predicted"/>
<feature type="transmembrane region" description="Helical" evidence="1">
    <location>
        <begin position="163"/>
        <end position="183"/>
    </location>
</feature>
<evidence type="ECO:0000256" key="1">
    <source>
        <dbReference type="SAM" id="Phobius"/>
    </source>
</evidence>
<evidence type="ECO:0000313" key="3">
    <source>
        <dbReference type="Proteomes" id="UP000292087"/>
    </source>
</evidence>
<dbReference type="Proteomes" id="UP000292087">
    <property type="component" value="Unassembled WGS sequence"/>
</dbReference>
<dbReference type="AlphaFoldDB" id="A0A4Q8LW90"/>
<keyword evidence="1" id="KW-0472">Membrane</keyword>
<evidence type="ECO:0000313" key="2">
    <source>
        <dbReference type="EMBL" id="TAA35834.1"/>
    </source>
</evidence>